<dbReference type="STRING" id="1122190.GCA_000621105_01805"/>
<dbReference type="Proteomes" id="UP000054123">
    <property type="component" value="Unassembled WGS sequence"/>
</dbReference>
<evidence type="ECO:0000313" key="9">
    <source>
        <dbReference type="EMBL" id="EXI61456.1"/>
    </source>
</evidence>
<dbReference type="GO" id="GO:0006261">
    <property type="term" value="P:DNA-templated DNA replication"/>
    <property type="evidence" value="ECO:0007669"/>
    <property type="project" value="TreeGrafter"/>
</dbReference>
<evidence type="ECO:0000256" key="2">
    <source>
        <dbReference type="ARBA" id="ARBA00014363"/>
    </source>
</evidence>
<dbReference type="SUPFAM" id="SSF52540">
    <property type="entry name" value="P-loop containing nucleoside triphosphate hydrolases"/>
    <property type="match status" value="1"/>
</dbReference>
<protein>
    <recommendedName>
        <fullName evidence="2">DNA polymerase III subunit delta'</fullName>
        <ecNumber evidence="1">2.7.7.7</ecNumber>
    </recommendedName>
</protein>
<feature type="domain" description="DNA polymerase III delta subunit C-terminal" evidence="8">
    <location>
        <begin position="208"/>
        <end position="322"/>
    </location>
</feature>
<evidence type="ECO:0000256" key="6">
    <source>
        <dbReference type="ARBA" id="ARBA00022932"/>
    </source>
</evidence>
<dbReference type="PANTHER" id="PTHR11669">
    <property type="entry name" value="REPLICATION FACTOR C / DNA POLYMERASE III GAMMA-TAU SUBUNIT"/>
    <property type="match status" value="1"/>
</dbReference>
<keyword evidence="4 9" id="KW-0548">Nucleotidyltransferase</keyword>
<evidence type="ECO:0000256" key="3">
    <source>
        <dbReference type="ARBA" id="ARBA00022679"/>
    </source>
</evidence>
<dbReference type="SUPFAM" id="SSF48019">
    <property type="entry name" value="post-AAA+ oligomerization domain-like"/>
    <property type="match status" value="1"/>
</dbReference>
<dbReference type="AlphaFoldDB" id="A0A011MG61"/>
<comment type="caution">
    <text evidence="9">The sequence shown here is derived from an EMBL/GenBank/DDBJ whole genome shotgun (WGS) entry which is preliminary data.</text>
</comment>
<dbReference type="PATRIC" id="fig|1450449.3.peg.2189"/>
<dbReference type="EMBL" id="JANJ01000008">
    <property type="protein sequence ID" value="EXI61456.1"/>
    <property type="molecule type" value="Genomic_DNA"/>
</dbReference>
<dbReference type="OrthoDB" id="9811073at2"/>
<keyword evidence="6" id="KW-0239">DNA-directed DNA polymerase</keyword>
<name>A0A011MG61_9PAST</name>
<gene>
    <name evidence="9" type="ORF">AK33_10980</name>
</gene>
<dbReference type="GO" id="GO:0008408">
    <property type="term" value="F:3'-5' exonuclease activity"/>
    <property type="evidence" value="ECO:0007669"/>
    <property type="project" value="InterPro"/>
</dbReference>
<reference evidence="9 10" key="1">
    <citation type="journal article" date="2014" name="Genome Announc.">
        <title>Genome Sequence of a Presumptive Mannheimia haemolytica Strain with an A1/A6-Cross-Reactive Serotype from a White-Tailed Deer (Odocoileus virginianus).</title>
        <authorList>
            <person name="Lawrence P.K."/>
            <person name="Bey R.F."/>
            <person name="Wiener B."/>
            <person name="Kittichotirat W."/>
            <person name="Bumgarner R.E."/>
        </authorList>
    </citation>
    <scope>NUCLEOTIDE SEQUENCE [LARGE SCALE GENOMIC DNA]</scope>
    <source>
        <strain evidence="9 10">PKL10</strain>
    </source>
</reference>
<dbReference type="InterPro" id="IPR008921">
    <property type="entry name" value="DNA_pol3_clamp-load_cplx_C"/>
</dbReference>
<dbReference type="InterPro" id="IPR027417">
    <property type="entry name" value="P-loop_NTPase"/>
</dbReference>
<proteinExistence type="predicted"/>
<dbReference type="InterPro" id="IPR050238">
    <property type="entry name" value="DNA_Rep/Repair_Clamp_Loader"/>
</dbReference>
<dbReference type="NCBIfam" id="NF005362">
    <property type="entry name" value="PRK06871.1"/>
    <property type="match status" value="1"/>
</dbReference>
<organism evidence="9 10">
    <name type="scientific">Mannheimia granulomatis</name>
    <dbReference type="NCBI Taxonomy" id="85402"/>
    <lineage>
        <taxon>Bacteria</taxon>
        <taxon>Pseudomonadati</taxon>
        <taxon>Pseudomonadota</taxon>
        <taxon>Gammaproteobacteria</taxon>
        <taxon>Pasteurellales</taxon>
        <taxon>Pasteurellaceae</taxon>
        <taxon>Mannheimia</taxon>
    </lineage>
</organism>
<dbReference type="GO" id="GO:0003677">
    <property type="term" value="F:DNA binding"/>
    <property type="evidence" value="ECO:0007669"/>
    <property type="project" value="InterPro"/>
</dbReference>
<dbReference type="InterPro" id="IPR015199">
    <property type="entry name" value="DNA_pol_III_delta_C"/>
</dbReference>
<dbReference type="Pfam" id="PF13177">
    <property type="entry name" value="DNA_pol3_delta2"/>
    <property type="match status" value="1"/>
</dbReference>
<dbReference type="Pfam" id="PF09115">
    <property type="entry name" value="DNApol3-delta_C"/>
    <property type="match status" value="1"/>
</dbReference>
<dbReference type="EC" id="2.7.7.7" evidence="1"/>
<accession>A0A011MG61</accession>
<dbReference type="RefSeq" id="WP_042804374.1">
    <property type="nucleotide sequence ID" value="NZ_AVSP01000012.1"/>
</dbReference>
<evidence type="ECO:0000256" key="7">
    <source>
        <dbReference type="ARBA" id="ARBA00049244"/>
    </source>
</evidence>
<sequence>MTLYPWHTDTYTQLTHAFLNGRGHHALLFKTDIGLGTENLIREVASWLLCSEIIGSQPCLKCKSCLLSQNGNHPDFHLLTSIEGKDIGIDQVRELLGKLQNFAQQGGNTVVYIQGVDRLTEAASNALLKTLEEPHKNVYFLLEAPLQSAVLATIQSRCQTWVINPPKAKQAMEWLQQECSTTSENDLEIAIRLCHFRPLICKTFIENDRLSARKTFLQTFWRFYKNRDVMLLFTAFDKEKELILQQLEWLESFFSDALKAKMEITESWINPDLKNGILPFSQQLTVHGLLRGYHIIQQTQRDLREVNAVNQELMALDCLTKLVLIFE</sequence>
<keyword evidence="3 9" id="KW-0808">Transferase</keyword>
<evidence type="ECO:0000256" key="4">
    <source>
        <dbReference type="ARBA" id="ARBA00022695"/>
    </source>
</evidence>
<dbReference type="Gene3D" id="3.40.50.300">
    <property type="entry name" value="P-loop containing nucleotide triphosphate hydrolases"/>
    <property type="match status" value="1"/>
</dbReference>
<keyword evidence="10" id="KW-1185">Reference proteome</keyword>
<dbReference type="Gene3D" id="1.20.272.10">
    <property type="match status" value="1"/>
</dbReference>
<dbReference type="GO" id="GO:0003887">
    <property type="term" value="F:DNA-directed DNA polymerase activity"/>
    <property type="evidence" value="ECO:0007669"/>
    <property type="project" value="UniProtKB-KW"/>
</dbReference>
<evidence type="ECO:0000313" key="10">
    <source>
        <dbReference type="Proteomes" id="UP000054123"/>
    </source>
</evidence>
<dbReference type="PANTHER" id="PTHR11669:SF8">
    <property type="entry name" value="DNA POLYMERASE III SUBUNIT DELTA"/>
    <property type="match status" value="1"/>
</dbReference>
<dbReference type="GO" id="GO:0009360">
    <property type="term" value="C:DNA polymerase III complex"/>
    <property type="evidence" value="ECO:0007669"/>
    <property type="project" value="InterPro"/>
</dbReference>
<comment type="catalytic activity">
    <reaction evidence="7">
        <text>DNA(n) + a 2'-deoxyribonucleoside 5'-triphosphate = DNA(n+1) + diphosphate</text>
        <dbReference type="Rhea" id="RHEA:22508"/>
        <dbReference type="Rhea" id="RHEA-COMP:17339"/>
        <dbReference type="Rhea" id="RHEA-COMP:17340"/>
        <dbReference type="ChEBI" id="CHEBI:33019"/>
        <dbReference type="ChEBI" id="CHEBI:61560"/>
        <dbReference type="ChEBI" id="CHEBI:173112"/>
        <dbReference type="EC" id="2.7.7.7"/>
    </reaction>
</comment>
<dbReference type="InterPro" id="IPR004622">
    <property type="entry name" value="DNA_pol_HolB"/>
</dbReference>
<dbReference type="NCBIfam" id="TIGR00678">
    <property type="entry name" value="holB"/>
    <property type="match status" value="1"/>
</dbReference>
<evidence type="ECO:0000256" key="1">
    <source>
        <dbReference type="ARBA" id="ARBA00012417"/>
    </source>
</evidence>
<evidence type="ECO:0000259" key="8">
    <source>
        <dbReference type="Pfam" id="PF09115"/>
    </source>
</evidence>
<evidence type="ECO:0000256" key="5">
    <source>
        <dbReference type="ARBA" id="ARBA00022705"/>
    </source>
</evidence>
<keyword evidence="5" id="KW-0235">DNA replication</keyword>